<keyword evidence="2" id="KW-0012">Acyltransferase</keyword>
<evidence type="ECO:0000256" key="2">
    <source>
        <dbReference type="ARBA" id="ARBA00023315"/>
    </source>
</evidence>
<dbReference type="PROSITE" id="PS51186">
    <property type="entry name" value="GNAT"/>
    <property type="match status" value="1"/>
</dbReference>
<evidence type="ECO:0000313" key="5">
    <source>
        <dbReference type="Proteomes" id="UP001501183"/>
    </source>
</evidence>
<gene>
    <name evidence="4" type="ORF">GCM10023094_18590</name>
</gene>
<dbReference type="PANTHER" id="PTHR43877">
    <property type="entry name" value="AMINOALKYLPHOSPHONATE N-ACETYLTRANSFERASE-RELATED-RELATED"/>
    <property type="match status" value="1"/>
</dbReference>
<dbReference type="CDD" id="cd04301">
    <property type="entry name" value="NAT_SF"/>
    <property type="match status" value="1"/>
</dbReference>
<organism evidence="4 5">
    <name type="scientific">Rhodococcus olei</name>
    <dbReference type="NCBI Taxonomy" id="2161675"/>
    <lineage>
        <taxon>Bacteria</taxon>
        <taxon>Bacillati</taxon>
        <taxon>Actinomycetota</taxon>
        <taxon>Actinomycetes</taxon>
        <taxon>Mycobacteriales</taxon>
        <taxon>Nocardiaceae</taxon>
        <taxon>Rhodococcus</taxon>
    </lineage>
</organism>
<dbReference type="InterPro" id="IPR000182">
    <property type="entry name" value="GNAT_dom"/>
</dbReference>
<evidence type="ECO:0000313" key="4">
    <source>
        <dbReference type="EMBL" id="GAA4477102.1"/>
    </source>
</evidence>
<dbReference type="InterPro" id="IPR050832">
    <property type="entry name" value="Bact_Acetyltransf"/>
</dbReference>
<feature type="domain" description="N-acetyltransferase" evidence="3">
    <location>
        <begin position="3"/>
        <end position="177"/>
    </location>
</feature>
<name>A0ABP8P0W0_9NOCA</name>
<keyword evidence="5" id="KW-1185">Reference proteome</keyword>
<keyword evidence="1" id="KW-0808">Transferase</keyword>
<dbReference type="Pfam" id="PF00583">
    <property type="entry name" value="Acetyltransf_1"/>
    <property type="match status" value="1"/>
</dbReference>
<dbReference type="Proteomes" id="UP001501183">
    <property type="component" value="Unassembled WGS sequence"/>
</dbReference>
<proteinExistence type="predicted"/>
<protein>
    <submittedName>
        <fullName evidence="4">GNAT family N-acetyltransferase</fullName>
    </submittedName>
</protein>
<sequence>MTVSVARATEADAAELAAVAAVTFPLACPPSVTDDDVADFLDTVLSRSRFSEYVAAPDRTVLAATAGGTILGYAMLVDGLPDDPDVREAVTILPTVEISKLYVLPDHHGEGVSHRLMDAALAHARASGAAGVWLGVNQQNVRAQRFYAKQGFVTVGTKRFKVGDQLHHDFVMQKRLRR</sequence>
<reference evidence="5" key="1">
    <citation type="journal article" date="2019" name="Int. J. Syst. Evol. Microbiol.">
        <title>The Global Catalogue of Microorganisms (GCM) 10K type strain sequencing project: providing services to taxonomists for standard genome sequencing and annotation.</title>
        <authorList>
            <consortium name="The Broad Institute Genomics Platform"/>
            <consortium name="The Broad Institute Genome Sequencing Center for Infectious Disease"/>
            <person name="Wu L."/>
            <person name="Ma J."/>
        </authorList>
    </citation>
    <scope>NUCLEOTIDE SEQUENCE [LARGE SCALE GENOMIC DNA]</scope>
    <source>
        <strain evidence="5">JCM 32206</strain>
    </source>
</reference>
<dbReference type="Gene3D" id="3.40.630.30">
    <property type="match status" value="1"/>
</dbReference>
<dbReference type="InterPro" id="IPR016181">
    <property type="entry name" value="Acyl_CoA_acyltransferase"/>
</dbReference>
<dbReference type="RefSeq" id="WP_345343869.1">
    <property type="nucleotide sequence ID" value="NZ_BAABFB010000029.1"/>
</dbReference>
<evidence type="ECO:0000259" key="3">
    <source>
        <dbReference type="PROSITE" id="PS51186"/>
    </source>
</evidence>
<comment type="caution">
    <text evidence="4">The sequence shown here is derived from an EMBL/GenBank/DDBJ whole genome shotgun (WGS) entry which is preliminary data.</text>
</comment>
<evidence type="ECO:0000256" key="1">
    <source>
        <dbReference type="ARBA" id="ARBA00022679"/>
    </source>
</evidence>
<accession>A0ABP8P0W0</accession>
<dbReference type="EMBL" id="BAABFB010000029">
    <property type="protein sequence ID" value="GAA4477102.1"/>
    <property type="molecule type" value="Genomic_DNA"/>
</dbReference>
<dbReference type="SUPFAM" id="SSF55729">
    <property type="entry name" value="Acyl-CoA N-acyltransferases (Nat)"/>
    <property type="match status" value="1"/>
</dbReference>